<feature type="region of interest" description="Disordered" evidence="8">
    <location>
        <begin position="1305"/>
        <end position="1333"/>
    </location>
</feature>
<protein>
    <submittedName>
        <fullName evidence="12">Ankyrin-2-like isoform X5</fullName>
    </submittedName>
</protein>
<feature type="compositionally biased region" description="Acidic residues" evidence="8">
    <location>
        <begin position="805"/>
        <end position="840"/>
    </location>
</feature>
<dbReference type="Pfam" id="PF00791">
    <property type="entry name" value="ZU5"/>
    <property type="match status" value="1"/>
</dbReference>
<feature type="region of interest" description="Disordered" evidence="8">
    <location>
        <begin position="637"/>
        <end position="673"/>
    </location>
</feature>
<feature type="compositionally biased region" description="Acidic residues" evidence="8">
    <location>
        <begin position="1275"/>
        <end position="1286"/>
    </location>
</feature>
<evidence type="ECO:0000259" key="10">
    <source>
        <dbReference type="PROSITE" id="PS51145"/>
    </source>
</evidence>
<dbReference type="InterPro" id="IPR000906">
    <property type="entry name" value="ZU5_dom"/>
</dbReference>
<feature type="domain" description="ZU5" evidence="10">
    <location>
        <begin position="165"/>
        <end position="318"/>
    </location>
</feature>
<evidence type="ECO:0000256" key="6">
    <source>
        <dbReference type="ARBA" id="ARBA00023043"/>
    </source>
</evidence>
<dbReference type="InterPro" id="IPR040745">
    <property type="entry name" value="Ankyrin_UPA"/>
</dbReference>
<reference evidence="12" key="1">
    <citation type="submission" date="2025-08" db="UniProtKB">
        <authorList>
            <consortium name="RefSeq"/>
        </authorList>
    </citation>
    <scope>IDENTIFICATION</scope>
    <source>
        <tissue evidence="12">Whole sample</tissue>
    </source>
</reference>
<dbReference type="CDD" id="cd08317">
    <property type="entry name" value="Death_ank"/>
    <property type="match status" value="1"/>
</dbReference>
<dbReference type="PROSITE" id="PS50017">
    <property type="entry name" value="DEATH_DOMAIN"/>
    <property type="match status" value="1"/>
</dbReference>
<feature type="compositionally biased region" description="Polar residues" evidence="8">
    <location>
        <begin position="965"/>
        <end position="975"/>
    </location>
</feature>
<dbReference type="GO" id="GO:0016020">
    <property type="term" value="C:membrane"/>
    <property type="evidence" value="ECO:0007669"/>
    <property type="project" value="UniProtKB-SubCell"/>
</dbReference>
<feature type="compositionally biased region" description="Basic and acidic residues" evidence="8">
    <location>
        <begin position="745"/>
        <end position="760"/>
    </location>
</feature>
<comment type="subcellular location">
    <subcellularLocation>
        <location evidence="2">Cytoplasm</location>
    </subcellularLocation>
    <subcellularLocation>
        <location evidence="1">Membrane</location>
    </subcellularLocation>
</comment>
<dbReference type="Pfam" id="PF17809">
    <property type="entry name" value="UPA_2"/>
    <property type="match status" value="1"/>
</dbReference>
<evidence type="ECO:0000256" key="7">
    <source>
        <dbReference type="ARBA" id="ARBA00023136"/>
    </source>
</evidence>
<sequence>MTLLTHSFLISFMVDARGGAMKGRRHSGIRIIIPPNRASMPTRVTCRLIKKDKLIHPIPIGEGEALAARIIEMGPVATKFLGRILIEIPHFASLRGKEREIKIMRSTNGDKWEEHPIVATDDAVQKALSESMEDLDYEDELAGKRVTRILTDDFPRYFALVTKVREEKQWVGEEGLILSSTVVPQVQAVFPKGAVNKNIKVGLQAQPVSPELVSKLLGNRVAVSPIVTLEPRRRRFHTAITLTIPVPKAAQKGMINQYENEAPTLRVMYSIAASNNALREGTNPALWDDLTDQTQLTFIDDCVSFNTNVSGRFMLMDCQNVADACRFATELYREAIIVPYMARFVVFAKRTGEEEGKLRMFCMTDDRIDKTLEKQENFREVARSRDVEVLEGRPQYVEMAGNLIPITKSGDQLYISFKAFRENRLPCLVKIRDRDQEPAARVAFMKEPKVVRGELPQTPICNLNIALPDMSTSSSMEMDPEAALELKKRSSLLREHGIVVEDTVTKAKINLSDVADTLKGDWVILATQLDISGDEIHKINSDYRTVNDQALAMLSLWKEKKGEQATGNELERALRSIKREDVVQKCMYNVECITDEVELAAAKVAMDQSGFDTFAEEIGATQDSMKRNMSLDVQFDEQEVQKLSDSEESESVADSPASAPQAYEEDSAQSPFKDDLLVAEVSERRALAKEPELPEKKKEDFFDLIDKLDKYNEIKEKQERSESSADTGGMDDSQTITEEELTSTKQEKPKSEEIIAKVEELGQNLAPAPAPEPTEDEEGTKTPPPSPVEGEFVSEQEKLVHEIEDAVENSVQEEEEEEEEEEEVEKEETIIEETFQESDDGVTWRTIRKTTIITPEGQTDKYEVLGEEVRAQQAAVNELAARLSTAEETAEHPGETEKHEEVIDSQMVQTSESAARQTTMDVGETDVDTGLPYVADQKEPDMGKLVESLRTDLYEKEKTEKSGNESDVSSIASSDTEGEFNIEPLPSTAPETVSKDPVADRRSSVERKRKRTDSLSSSSLSDVEDNGEESVEENTKVEKEPVKPKSSLHDGSRHEPKTGHVHFRKEDLPSSSSSSSSSSSTEDESNQIDTEAKSPDLATPKIDRMEEFHFAEKPGIERKEEKGSEDKGDIPVKVYKPSLTAQDTIEEGLKMLPDNIEGTEDVKPIADSDVEKQIVKAPAPPKEKESSSSSSSSDEDGEDKRPAEDFREGSVERIERYEEVPPKEQTHARSPTENQEPVQDQELLSAGGDTGDGPQFTKTAKRLKRMSSLQQQEVIDSELVEEEESTVEQVLTDGSKVTRKRFKSGDSIKSENGEPECMELVEEEGPEKEDVKYEENEEILEDGTVHRISRTRRQSLKHVKRTLISESGEEENIFDDDVAVPGKAKEDVIEVFEEPAKPVTQVEEVEVIKNDGRVVKKRMVMNRMVSNVKTFHQSFDDSGNLQEDEYEIEAIIPGTESAFVEGEDTTSSSSSGSSSDDNDENDEEIDVDDLDLVEEDCQSGTTVTSRQVIKQTFTSTTYETDEPKELDETGLVKRIVKKVTYDPKQPEVVCDSSEYDDEVVLAIETPLITITEDNSKPANEGDDHLAYFGYRCSQESLKEEENSKSVAEIVHMFEKDSQKQNAAKPDIVQISDSDELSEGKVSNIKEQSAMYFAEKEIIIVEKNKSEALTESQNEYTQDDTKPIKVHRMVEIFEKISSQSSVDETGVERQLPVLYDNSNVGFESMSEQNKDIEAEKTQSVDEVDEQELEILGESEETITKNQMREPETQQEMKKPDELKYTNISQEFGIVEETTSPLVIETVSPVAKIVEDIESNVSRIQEATIKEQVVPTEQVTEVHTKDLEPQYLSSSDEIYYEKIVNVSEETQFADEIASSTEEMLEEFEQCYPNKMNATETVENEEKLSSEKDISPECEQQSVVEDICDQNEVSEAAKETLEPTCLSSLSIQIVEQHSDEQLIEEENEMTISKTEVQKISPTSNLEDFSAIESRSDDIETIKYPHTDKEFPPKHDGELSVEETGNKIRTETTGETSIINDFQIVHTLTEISNEQQKEEKHDTMENQDSDTSFEYPLTLQSNEEHDARETRPETHLQQMSVSHDEYEFIDDTNERLPKDVDEIKCVDDEGDEDWELLDKEEIEEALNYPDKEISYSDVGSSEQAFNISSEHPRPCIPVVDMNSESEDDISDDTTEIADRSETCDIESPIEFKQPFEKFEEVSEPKTVQFDNKVLEVKSTSTGIESSVETRDIAKESVTSIEEEDIESISSTEEYKIRKYEYDQEIKEKDTIAKQQAIHLTRLK</sequence>
<feature type="compositionally biased region" description="Polar residues" evidence="8">
    <location>
        <begin position="906"/>
        <end position="920"/>
    </location>
</feature>
<keyword evidence="11" id="KW-1185">Reference proteome</keyword>
<evidence type="ECO:0000259" key="9">
    <source>
        <dbReference type="PROSITE" id="PS50017"/>
    </source>
</evidence>
<dbReference type="RefSeq" id="XP_022319707.1">
    <property type="nucleotide sequence ID" value="XM_022463999.1"/>
</dbReference>
<dbReference type="SUPFAM" id="SSF47986">
    <property type="entry name" value="DEATH domain"/>
    <property type="match status" value="1"/>
</dbReference>
<dbReference type="Gene3D" id="1.10.533.10">
    <property type="entry name" value="Death Domain, Fas"/>
    <property type="match status" value="1"/>
</dbReference>
<dbReference type="PANTHER" id="PTHR24123">
    <property type="entry name" value="ANKYRIN REPEAT-CONTAINING"/>
    <property type="match status" value="1"/>
</dbReference>
<dbReference type="InterPro" id="IPR000488">
    <property type="entry name" value="Death_dom"/>
</dbReference>
<keyword evidence="6" id="KW-0040">ANK repeat</keyword>
<feature type="compositionally biased region" description="Basic and acidic residues" evidence="8">
    <location>
        <begin position="993"/>
        <end position="1006"/>
    </location>
</feature>
<dbReference type="GeneID" id="111122316"/>
<dbReference type="SMART" id="SM00005">
    <property type="entry name" value="DEATH"/>
    <property type="match status" value="1"/>
</dbReference>
<feature type="compositionally biased region" description="Basic and acidic residues" evidence="8">
    <location>
        <begin position="1101"/>
        <end position="1130"/>
    </location>
</feature>
<feature type="compositionally biased region" description="Basic and acidic residues" evidence="8">
    <location>
        <begin position="1033"/>
        <end position="1068"/>
    </location>
</feature>
<dbReference type="Gene3D" id="2.60.40.2660">
    <property type="match status" value="1"/>
</dbReference>
<dbReference type="InterPro" id="IPR011029">
    <property type="entry name" value="DEATH-like_dom_sf"/>
</dbReference>
<evidence type="ECO:0000256" key="1">
    <source>
        <dbReference type="ARBA" id="ARBA00004370"/>
    </source>
</evidence>
<dbReference type="Pfam" id="PF00531">
    <property type="entry name" value="Death"/>
    <property type="match status" value="1"/>
</dbReference>
<feature type="compositionally biased region" description="Polar residues" evidence="8">
    <location>
        <begin position="1228"/>
        <end position="1238"/>
    </location>
</feature>
<evidence type="ECO:0000313" key="12">
    <source>
        <dbReference type="RefSeq" id="XP_022319707.1"/>
    </source>
</evidence>
<evidence type="ECO:0000256" key="3">
    <source>
        <dbReference type="ARBA" id="ARBA00022490"/>
    </source>
</evidence>
<evidence type="ECO:0000256" key="8">
    <source>
        <dbReference type="SAM" id="MobiDB-lite"/>
    </source>
</evidence>
<dbReference type="PANTHER" id="PTHR24123:SF141">
    <property type="entry name" value="ANKYRIN 2, ISOFORM U"/>
    <property type="match status" value="1"/>
</dbReference>
<feature type="domain" description="ZU5" evidence="10">
    <location>
        <begin position="8"/>
        <end position="163"/>
    </location>
</feature>
<feature type="domain" description="Death" evidence="9">
    <location>
        <begin position="507"/>
        <end position="590"/>
    </location>
</feature>
<organism evidence="11 12">
    <name type="scientific">Crassostrea virginica</name>
    <name type="common">Eastern oyster</name>
    <dbReference type="NCBI Taxonomy" id="6565"/>
    <lineage>
        <taxon>Eukaryota</taxon>
        <taxon>Metazoa</taxon>
        <taxon>Spiralia</taxon>
        <taxon>Lophotrochozoa</taxon>
        <taxon>Mollusca</taxon>
        <taxon>Bivalvia</taxon>
        <taxon>Autobranchia</taxon>
        <taxon>Pteriomorphia</taxon>
        <taxon>Ostreida</taxon>
        <taxon>Ostreoidea</taxon>
        <taxon>Ostreidae</taxon>
        <taxon>Crassostrea</taxon>
    </lineage>
</organism>
<proteinExistence type="predicted"/>
<feature type="compositionally biased region" description="Basic and acidic residues" evidence="8">
    <location>
        <begin position="1198"/>
        <end position="1227"/>
    </location>
</feature>
<name>A0A8B8CV16_CRAVI</name>
<feature type="compositionally biased region" description="Basic and acidic residues" evidence="8">
    <location>
        <begin position="1160"/>
        <end position="1174"/>
    </location>
</feature>
<feature type="region of interest" description="Disordered" evidence="8">
    <location>
        <begin position="882"/>
        <end position="1291"/>
    </location>
</feature>
<feature type="compositionally biased region" description="Basic and acidic residues" evidence="8">
    <location>
        <begin position="889"/>
        <end position="902"/>
    </location>
</feature>
<dbReference type="Proteomes" id="UP000694844">
    <property type="component" value="Chromosome 2"/>
</dbReference>
<dbReference type="GO" id="GO:0007165">
    <property type="term" value="P:signal transduction"/>
    <property type="evidence" value="ECO:0007669"/>
    <property type="project" value="InterPro"/>
</dbReference>
<feature type="compositionally biased region" description="Basic and acidic residues" evidence="8">
    <location>
        <begin position="1761"/>
        <end position="1777"/>
    </location>
</feature>
<dbReference type="FunFam" id="2.60.40.2660:FF:000001">
    <property type="entry name" value="Ankyrin-3 isoform 2"/>
    <property type="match status" value="1"/>
</dbReference>
<dbReference type="SMART" id="SM00218">
    <property type="entry name" value="ZU5"/>
    <property type="match status" value="1"/>
</dbReference>
<feature type="region of interest" description="Disordered" evidence="8">
    <location>
        <begin position="1749"/>
        <end position="1777"/>
    </location>
</feature>
<dbReference type="PROSITE" id="PS51145">
    <property type="entry name" value="ZU5"/>
    <property type="match status" value="2"/>
</dbReference>
<feature type="region of interest" description="Disordered" evidence="8">
    <location>
        <begin position="712"/>
        <end position="842"/>
    </location>
</feature>
<feature type="compositionally biased region" description="Low complexity" evidence="8">
    <location>
        <begin position="1070"/>
        <end position="1080"/>
    </location>
</feature>
<feature type="region of interest" description="Disordered" evidence="8">
    <location>
        <begin position="1453"/>
        <end position="1488"/>
    </location>
</feature>
<feature type="compositionally biased region" description="Basic and acidic residues" evidence="8">
    <location>
        <begin position="712"/>
        <end position="723"/>
    </location>
</feature>
<dbReference type="GO" id="GO:0005737">
    <property type="term" value="C:cytoplasm"/>
    <property type="evidence" value="ECO:0007669"/>
    <property type="project" value="UniProtKB-SubCell"/>
</dbReference>
<keyword evidence="5" id="KW-0677">Repeat</keyword>
<keyword evidence="4" id="KW-0597">Phosphoprotein</keyword>
<dbReference type="InterPro" id="IPR051165">
    <property type="entry name" value="Multifunctional_ANK_Repeat"/>
</dbReference>
<dbReference type="OrthoDB" id="6163107at2759"/>
<evidence type="ECO:0000313" key="11">
    <source>
        <dbReference type="Proteomes" id="UP000694844"/>
    </source>
</evidence>
<feature type="compositionally biased region" description="Basic and acidic residues" evidence="8">
    <location>
        <begin position="936"/>
        <end position="964"/>
    </location>
</feature>
<dbReference type="Gene3D" id="2.60.220.30">
    <property type="match status" value="2"/>
</dbReference>
<keyword evidence="7" id="KW-0472">Membrane</keyword>
<accession>A0A8B8CV16</accession>
<feature type="compositionally biased region" description="Low complexity" evidence="8">
    <location>
        <begin position="1465"/>
        <end position="1475"/>
    </location>
</feature>
<feature type="compositionally biased region" description="Acidic residues" evidence="8">
    <location>
        <begin position="1022"/>
        <end position="1032"/>
    </location>
</feature>
<evidence type="ECO:0000256" key="4">
    <source>
        <dbReference type="ARBA" id="ARBA00022553"/>
    </source>
</evidence>
<feature type="compositionally biased region" description="Acidic residues" evidence="8">
    <location>
        <begin position="1313"/>
        <end position="1327"/>
    </location>
</feature>
<keyword evidence="3" id="KW-0963">Cytoplasm</keyword>
<dbReference type="FunFam" id="2.60.220.30:FF:000009">
    <property type="entry name" value="Ankyrin 2, isoform G"/>
    <property type="match status" value="1"/>
</dbReference>
<evidence type="ECO:0000256" key="2">
    <source>
        <dbReference type="ARBA" id="ARBA00004496"/>
    </source>
</evidence>
<feature type="compositionally biased region" description="Acidic residues" evidence="8">
    <location>
        <begin position="1476"/>
        <end position="1488"/>
    </location>
</feature>
<evidence type="ECO:0000256" key="5">
    <source>
        <dbReference type="ARBA" id="ARBA00022737"/>
    </source>
</evidence>
<feature type="compositionally biased region" description="Basic and acidic residues" evidence="8">
    <location>
        <begin position="795"/>
        <end position="804"/>
    </location>
</feature>
<gene>
    <name evidence="12" type="primary">LOC111122316</name>
</gene>